<dbReference type="PANTHER" id="PTHR16305">
    <property type="entry name" value="TESTICULAR SOLUBLE ADENYLYL CYCLASE"/>
    <property type="match status" value="1"/>
</dbReference>
<dbReference type="SMART" id="SM00421">
    <property type="entry name" value="HTH_LUXR"/>
    <property type="match status" value="1"/>
</dbReference>
<dbReference type="InterPro" id="IPR016032">
    <property type="entry name" value="Sig_transdc_resp-reg_C-effctor"/>
</dbReference>
<dbReference type="InterPro" id="IPR000792">
    <property type="entry name" value="Tscrpt_reg_LuxR_C"/>
</dbReference>
<reference evidence="5" key="1">
    <citation type="submission" date="2022-12" db="EMBL/GenBank/DDBJ databases">
        <authorList>
            <person name="Mo P."/>
        </authorList>
    </citation>
    <scope>NUCLEOTIDE SEQUENCE [LARGE SCALE GENOMIC DNA]</scope>
    <source>
        <strain evidence="5">HUAS 3-15</strain>
    </source>
</reference>
<dbReference type="Pfam" id="PF00196">
    <property type="entry name" value="GerE"/>
    <property type="match status" value="1"/>
</dbReference>
<dbReference type="PANTHER" id="PTHR16305:SF35">
    <property type="entry name" value="TRANSCRIPTIONAL ACTIVATOR DOMAIN"/>
    <property type="match status" value="1"/>
</dbReference>
<evidence type="ECO:0000313" key="4">
    <source>
        <dbReference type="EMBL" id="WBP86247.1"/>
    </source>
</evidence>
<dbReference type="Gene3D" id="1.10.10.10">
    <property type="entry name" value="Winged helix-like DNA-binding domain superfamily/Winged helix DNA-binding domain"/>
    <property type="match status" value="1"/>
</dbReference>
<dbReference type="RefSeq" id="WP_270142771.1">
    <property type="nucleotide sequence ID" value="NZ_CP115450.1"/>
</dbReference>
<dbReference type="InterPro" id="IPR027417">
    <property type="entry name" value="P-loop_NTPase"/>
</dbReference>
<dbReference type="EMBL" id="CP115450">
    <property type="protein sequence ID" value="WBP86247.1"/>
    <property type="molecule type" value="Genomic_DNA"/>
</dbReference>
<dbReference type="Proteomes" id="UP001212821">
    <property type="component" value="Chromosome"/>
</dbReference>
<accession>A0ABY7Q0R0</accession>
<feature type="domain" description="HTH luxR-type" evidence="3">
    <location>
        <begin position="846"/>
        <end position="910"/>
    </location>
</feature>
<sequence length="911" mass="98005">MYGRDDELRFLSGFLSRCFDGAGDALLLRGEAGIGKTALLGAAREAALAHGGRVLSALGVQSEASVPYAGLHQLLAPVLPDHTPSLLEPQRQALYAAFGMNDSAALGMFSVGLASLELISSLAHEAPVALLIDDVQWIDRASSEVLAFVARRLEGERVALLTAVREGHESALDDAGLTEMQLHRLDDDAAAALLQARTPGLDPSLGQRILAEAAGNPLALVELPTVLRGDGSVPSALLPLVPTTRRLERSFLARASDLPELTQTVLLVAAADDGADLAEIIETAKGLVGGDLSVAAVEPAVDAGLLEIRGPEVHFRHPLVRSSIYHAAGPSRRLSTHAALAKTLAGQPERRAWHRAAATPGADDDVALDLEQAALRALSRGAPRAAAEALRQAALRSRPHTHRGRLLLRTAEINFELGEAATARQQLAEAQSAELRTEERLRLTLLSEVLNHESWLSPERVRAFADVADQLAGADSAGAVLALNALWPLSIRCWHDNPTQETRDLFVQAARRLQRHDSDPMALSVAALGDPVGQAARIIDTTGRIAPGTVDDPAEQHALGSSLTGIWALDLSWPYHSAAVDGLRRQGRLGLLGEALVCQAWAALHLGKHRLAHTAADESRRLSRDTGRSLWACAADLVLATLASERGESDTADELIRRAEAELLSAGAHSMLGFAQFAKGRHAMANKLYNDAYEQLTRVLDPADITYHPVLGVFGAADLIEAAVRTDRTDEAAHHHARLSALAEKTTAPLLKAMATRTRPLIVAPDRTEASYVQALEDRLLVNWPFHRAQLQLSYGRWLRRQRRILEARRPLRAAVDSFDALGATVFAQDARSELRAAGEAVRRAAPPTGDTLTPQELQIARMAATGITNREIGTRLFISHRTVGQHLRRIFQKLDITSRGQLHLADLGGE</sequence>
<keyword evidence="2" id="KW-0067">ATP-binding</keyword>
<dbReference type="SUPFAM" id="SSF46894">
    <property type="entry name" value="C-terminal effector domain of the bipartite response regulators"/>
    <property type="match status" value="1"/>
</dbReference>
<name>A0ABY7Q0R0_9ACTN</name>
<gene>
    <name evidence="4" type="ORF">O1G21_10585</name>
</gene>
<dbReference type="InterPro" id="IPR041664">
    <property type="entry name" value="AAA_16"/>
</dbReference>
<evidence type="ECO:0000259" key="3">
    <source>
        <dbReference type="PROSITE" id="PS50043"/>
    </source>
</evidence>
<evidence type="ECO:0000313" key="5">
    <source>
        <dbReference type="Proteomes" id="UP001212821"/>
    </source>
</evidence>
<dbReference type="PROSITE" id="PS00622">
    <property type="entry name" value="HTH_LUXR_1"/>
    <property type="match status" value="1"/>
</dbReference>
<dbReference type="CDD" id="cd06170">
    <property type="entry name" value="LuxR_C_like"/>
    <property type="match status" value="1"/>
</dbReference>
<protein>
    <submittedName>
        <fullName evidence="4">AAA family ATPase</fullName>
    </submittedName>
</protein>
<evidence type="ECO:0000256" key="1">
    <source>
        <dbReference type="ARBA" id="ARBA00022741"/>
    </source>
</evidence>
<dbReference type="SUPFAM" id="SSF52540">
    <property type="entry name" value="P-loop containing nucleoside triphosphate hydrolases"/>
    <property type="match status" value="1"/>
</dbReference>
<keyword evidence="5" id="KW-1185">Reference proteome</keyword>
<evidence type="ECO:0000256" key="2">
    <source>
        <dbReference type="ARBA" id="ARBA00022840"/>
    </source>
</evidence>
<dbReference type="PROSITE" id="PS50043">
    <property type="entry name" value="HTH_LUXR_2"/>
    <property type="match status" value="1"/>
</dbReference>
<dbReference type="PRINTS" id="PR00038">
    <property type="entry name" value="HTHLUXR"/>
</dbReference>
<keyword evidence="1" id="KW-0547">Nucleotide-binding</keyword>
<proteinExistence type="predicted"/>
<organism evidence="4 5">
    <name type="scientific">Kitasatospora cathayae</name>
    <dbReference type="NCBI Taxonomy" id="3004092"/>
    <lineage>
        <taxon>Bacteria</taxon>
        <taxon>Bacillati</taxon>
        <taxon>Actinomycetota</taxon>
        <taxon>Actinomycetes</taxon>
        <taxon>Kitasatosporales</taxon>
        <taxon>Streptomycetaceae</taxon>
        <taxon>Kitasatospora</taxon>
    </lineage>
</organism>
<dbReference type="InterPro" id="IPR036388">
    <property type="entry name" value="WH-like_DNA-bd_sf"/>
</dbReference>
<dbReference type="Pfam" id="PF13191">
    <property type="entry name" value="AAA_16"/>
    <property type="match status" value="1"/>
</dbReference>